<accession>A0A507CJL8</accession>
<dbReference type="Pfam" id="PF00085">
    <property type="entry name" value="Thioredoxin"/>
    <property type="match status" value="1"/>
</dbReference>
<evidence type="ECO:0000256" key="1">
    <source>
        <dbReference type="ARBA" id="ARBA00023157"/>
    </source>
</evidence>
<organism evidence="3 4">
    <name type="scientific">Synchytrium endobioticum</name>
    <dbReference type="NCBI Taxonomy" id="286115"/>
    <lineage>
        <taxon>Eukaryota</taxon>
        <taxon>Fungi</taxon>
        <taxon>Fungi incertae sedis</taxon>
        <taxon>Chytridiomycota</taxon>
        <taxon>Chytridiomycota incertae sedis</taxon>
        <taxon>Chytridiomycetes</taxon>
        <taxon>Synchytriales</taxon>
        <taxon>Synchytriaceae</taxon>
        <taxon>Synchytrium</taxon>
    </lineage>
</organism>
<keyword evidence="1" id="KW-1015">Disulfide bond</keyword>
<dbReference type="EMBL" id="QEAN01000338">
    <property type="protein sequence ID" value="TPX39818.1"/>
    <property type="molecule type" value="Genomic_DNA"/>
</dbReference>
<evidence type="ECO:0000313" key="4">
    <source>
        <dbReference type="Proteomes" id="UP000317494"/>
    </source>
</evidence>
<dbReference type="Gene3D" id="3.40.30.10">
    <property type="entry name" value="Glutaredoxin"/>
    <property type="match status" value="1"/>
</dbReference>
<protein>
    <recommendedName>
        <fullName evidence="2">Thioredoxin domain-containing protein</fullName>
    </recommendedName>
</protein>
<feature type="domain" description="Thioredoxin" evidence="2">
    <location>
        <begin position="1"/>
        <end position="141"/>
    </location>
</feature>
<dbReference type="InterPro" id="IPR036249">
    <property type="entry name" value="Thioredoxin-like_sf"/>
</dbReference>
<proteinExistence type="predicted"/>
<dbReference type="PANTHER" id="PTHR46115">
    <property type="entry name" value="THIOREDOXIN-LIKE PROTEIN 1"/>
    <property type="match status" value="1"/>
</dbReference>
<dbReference type="PROSITE" id="PS00194">
    <property type="entry name" value="THIOREDOXIN_1"/>
    <property type="match status" value="1"/>
</dbReference>
<dbReference type="STRING" id="286115.A0A507CJL8"/>
<sequence length="141" mass="15589">MLPLSQHFSVRASATQQYQQGLKIAIEMVRQICSATEFNELIMGDKVVFVDFYATWCGPCKAISPFFAAMSEKFPGAEYIKVDVDEVPDVAEKAGIKAMPTFHAYKAGKKISELYADKGWKTGPVDIITSGGYAYNYHTTA</sequence>
<dbReference type="PRINTS" id="PR00421">
    <property type="entry name" value="THIOREDOXIN"/>
</dbReference>
<dbReference type="AlphaFoldDB" id="A0A507CJL8"/>
<dbReference type="SUPFAM" id="SSF52833">
    <property type="entry name" value="Thioredoxin-like"/>
    <property type="match status" value="1"/>
</dbReference>
<gene>
    <name evidence="3" type="ORF">SeMB42_g06239</name>
</gene>
<dbReference type="Proteomes" id="UP000317494">
    <property type="component" value="Unassembled WGS sequence"/>
</dbReference>
<name>A0A507CJL8_9FUNG</name>
<dbReference type="CDD" id="cd02947">
    <property type="entry name" value="TRX_family"/>
    <property type="match status" value="1"/>
</dbReference>
<keyword evidence="4" id="KW-1185">Reference proteome</keyword>
<dbReference type="PROSITE" id="PS51352">
    <property type="entry name" value="THIOREDOXIN_2"/>
    <property type="match status" value="1"/>
</dbReference>
<reference evidence="3 4" key="1">
    <citation type="journal article" date="2019" name="Sci. Rep.">
        <title>Comparative genomics of chytrid fungi reveal insights into the obligate biotrophic and pathogenic lifestyle of Synchytrium endobioticum.</title>
        <authorList>
            <person name="van de Vossenberg B.T.L.H."/>
            <person name="Warris S."/>
            <person name="Nguyen H.D.T."/>
            <person name="van Gent-Pelzer M.P.E."/>
            <person name="Joly D.L."/>
            <person name="van de Geest H.C."/>
            <person name="Bonants P.J.M."/>
            <person name="Smith D.S."/>
            <person name="Levesque C.A."/>
            <person name="van der Lee T.A.J."/>
        </authorList>
    </citation>
    <scope>NUCLEOTIDE SEQUENCE [LARGE SCALE GENOMIC DNA]</scope>
    <source>
        <strain evidence="3 4">MB42</strain>
    </source>
</reference>
<comment type="caution">
    <text evidence="3">The sequence shown here is derived from an EMBL/GenBank/DDBJ whole genome shotgun (WGS) entry which is preliminary data.</text>
</comment>
<dbReference type="VEuPathDB" id="FungiDB:SeMB42_g06239"/>
<evidence type="ECO:0000259" key="2">
    <source>
        <dbReference type="PROSITE" id="PS51352"/>
    </source>
</evidence>
<dbReference type="InterPro" id="IPR013766">
    <property type="entry name" value="Thioredoxin_domain"/>
</dbReference>
<evidence type="ECO:0000313" key="3">
    <source>
        <dbReference type="EMBL" id="TPX39818.1"/>
    </source>
</evidence>
<dbReference type="InterPro" id="IPR017937">
    <property type="entry name" value="Thioredoxin_CS"/>
</dbReference>